<dbReference type="Proteomes" id="UP000325902">
    <property type="component" value="Unassembled WGS sequence"/>
</dbReference>
<gene>
    <name evidence="1" type="ORF">DBV05_g5224</name>
</gene>
<comment type="caution">
    <text evidence="1">The sequence shown here is derived from an EMBL/GenBank/DDBJ whole genome shotgun (WGS) entry which is preliminary data.</text>
</comment>
<name>A0A5N5DEH2_9PEZI</name>
<keyword evidence="2" id="KW-1185">Reference proteome</keyword>
<protein>
    <recommendedName>
        <fullName evidence="3">EthD domain-containing protein</fullName>
    </recommendedName>
</protein>
<proteinExistence type="predicted"/>
<sequence length="241" mass="27220">MPIPGLLYIGATIKDPVLDEATFDKWYDESHVPEMLALRNGPPAAFRFKNADSSRPFSYLCLYVLPDLPWVDSDDLKTAKFTHNELPEGRSHFELVDFDLRNYEKIQTFEGQIPKDDGRRVGRCIIAVAMDPAAGDDAERDFDAWYRLQHLDMLSTVAGYRRSTRYKLSSAPTAEATKAKLGVEVPRYLALHEYDTPEIPPEQIKLVVNTEWSKKVIGGAKAFVRDVWVLTSEAGDPATKL</sequence>
<reference evidence="1 2" key="1">
    <citation type="journal article" date="2019" name="Sci. Rep.">
        <title>A multi-omics analysis of the grapevine pathogen Lasiodiplodia theobromae reveals that temperature affects the expression of virulence- and pathogenicity-related genes.</title>
        <authorList>
            <person name="Felix C."/>
            <person name="Meneses R."/>
            <person name="Goncalves M.F.M."/>
            <person name="Tilleman L."/>
            <person name="Duarte A.S."/>
            <person name="Jorrin-Novo J.V."/>
            <person name="Van de Peer Y."/>
            <person name="Deforce D."/>
            <person name="Van Nieuwerburgh F."/>
            <person name="Esteves A.C."/>
            <person name="Alves A."/>
        </authorList>
    </citation>
    <scope>NUCLEOTIDE SEQUENCE [LARGE SCALE GENOMIC DNA]</scope>
    <source>
        <strain evidence="1 2">LA-SOL3</strain>
    </source>
</reference>
<evidence type="ECO:0008006" key="3">
    <source>
        <dbReference type="Google" id="ProtNLM"/>
    </source>
</evidence>
<dbReference type="OrthoDB" id="2851338at2759"/>
<dbReference type="EMBL" id="VCHE01000026">
    <property type="protein sequence ID" value="KAB2576115.1"/>
    <property type="molecule type" value="Genomic_DNA"/>
</dbReference>
<evidence type="ECO:0000313" key="2">
    <source>
        <dbReference type="Proteomes" id="UP000325902"/>
    </source>
</evidence>
<accession>A0A5N5DEH2</accession>
<dbReference type="AlphaFoldDB" id="A0A5N5DEH2"/>
<evidence type="ECO:0000313" key="1">
    <source>
        <dbReference type="EMBL" id="KAB2576115.1"/>
    </source>
</evidence>
<organism evidence="1 2">
    <name type="scientific">Lasiodiplodia theobromae</name>
    <dbReference type="NCBI Taxonomy" id="45133"/>
    <lineage>
        <taxon>Eukaryota</taxon>
        <taxon>Fungi</taxon>
        <taxon>Dikarya</taxon>
        <taxon>Ascomycota</taxon>
        <taxon>Pezizomycotina</taxon>
        <taxon>Dothideomycetes</taxon>
        <taxon>Dothideomycetes incertae sedis</taxon>
        <taxon>Botryosphaeriales</taxon>
        <taxon>Botryosphaeriaceae</taxon>
        <taxon>Lasiodiplodia</taxon>
    </lineage>
</organism>